<name>B4GSI8_DROPE</name>
<dbReference type="PANTHER" id="PTHR10827">
    <property type="entry name" value="RETICULOCALBIN"/>
    <property type="match status" value="1"/>
</dbReference>
<comment type="function">
    <text evidence="9">Probable molecular chaperone assisting protein biosynthesis and transport in the endoplasmic reticulum. Required for the proper biosynthesis and transport of pulmonary surfactant-associated protein A/SP-A, pulmonary surfactant-associated protein D/SP-D and the lipid transporter ABCA3. By regulating both the proper expression and the degradation through the endoplasmic reticulum-associated protein degradation pathway of these proteins plays a crucial role in pulmonary surfactant homeostasis. Has an anti-fibrotic activity by negatively regulating the secretion of type I and type III collagens. This calcium-binding protein also transiently associates with immature PCSK6 and regulates its secretion.</text>
</comment>
<dbReference type="PROSITE" id="PS00018">
    <property type="entry name" value="EF_HAND_1"/>
    <property type="match status" value="4"/>
</dbReference>
<dbReference type="FunFam" id="1.10.238.10:FF:000104">
    <property type="entry name" value="calumenin isoform X1"/>
    <property type="match status" value="1"/>
</dbReference>
<feature type="domain" description="EF-hand" evidence="13">
    <location>
        <begin position="93"/>
        <end position="128"/>
    </location>
</feature>
<dbReference type="InterPro" id="IPR011992">
    <property type="entry name" value="EF-hand-dom_pair"/>
</dbReference>
<dbReference type="AlphaFoldDB" id="B4GSI8"/>
<keyword evidence="6" id="KW-0106">Calcium</keyword>
<dbReference type="SUPFAM" id="SSF47473">
    <property type="entry name" value="EF-hand"/>
    <property type="match status" value="2"/>
</dbReference>
<evidence type="ECO:0000256" key="8">
    <source>
        <dbReference type="ARBA" id="ARBA00023186"/>
    </source>
</evidence>
<evidence type="ECO:0000259" key="13">
    <source>
        <dbReference type="PROSITE" id="PS50222"/>
    </source>
</evidence>
<keyword evidence="2" id="KW-0479">Metal-binding</keyword>
<evidence type="ECO:0000256" key="10">
    <source>
        <dbReference type="ARBA" id="ARBA00063143"/>
    </source>
</evidence>
<dbReference type="EMBL" id="CH479189">
    <property type="protein sequence ID" value="EDW25347.1"/>
    <property type="molecule type" value="Genomic_DNA"/>
</dbReference>
<dbReference type="InterPro" id="IPR018247">
    <property type="entry name" value="EF_Hand_1_Ca_BS"/>
</dbReference>
<dbReference type="GO" id="GO:0015031">
    <property type="term" value="P:protein transport"/>
    <property type="evidence" value="ECO:0007669"/>
    <property type="project" value="UniProtKB-ARBA"/>
</dbReference>
<evidence type="ECO:0000256" key="7">
    <source>
        <dbReference type="ARBA" id="ARBA00023180"/>
    </source>
</evidence>
<keyword evidence="8" id="KW-0143">Chaperone</keyword>
<comment type="subunit">
    <text evidence="10">Interacts with PCSK6 (immature form including the propeptide); probably involved in the maturation and the secretion of PCSK6.</text>
</comment>
<dbReference type="PANTHER" id="PTHR10827:SF95">
    <property type="entry name" value="LD34388P"/>
    <property type="match status" value="1"/>
</dbReference>
<feature type="signal peptide" evidence="12">
    <location>
        <begin position="1"/>
        <end position="29"/>
    </location>
</feature>
<evidence type="ECO:0000256" key="6">
    <source>
        <dbReference type="ARBA" id="ARBA00022837"/>
    </source>
</evidence>
<dbReference type="GO" id="GO:0005509">
    <property type="term" value="F:calcium ion binding"/>
    <property type="evidence" value="ECO:0007669"/>
    <property type="project" value="InterPro"/>
</dbReference>
<dbReference type="InterPro" id="IPR002048">
    <property type="entry name" value="EF_hand_dom"/>
</dbReference>
<dbReference type="STRING" id="7234.B4GSI8"/>
<dbReference type="HOGENOM" id="CLU_044718_0_0_1"/>
<keyword evidence="15" id="KW-1185">Reference proteome</keyword>
<keyword evidence="7" id="KW-0325">Glycoprotein</keyword>
<dbReference type="OrthoDB" id="293868at2759"/>
<dbReference type="Pfam" id="PF13833">
    <property type="entry name" value="EF-hand_8"/>
    <property type="match status" value="1"/>
</dbReference>
<reference evidence="14 15" key="1">
    <citation type="journal article" date="2007" name="Nature">
        <title>Evolution of genes and genomes on the Drosophila phylogeny.</title>
        <authorList>
            <consortium name="Drosophila 12 Genomes Consortium"/>
            <person name="Clark A.G."/>
            <person name="Eisen M.B."/>
            <person name="Smith D.R."/>
            <person name="Bergman C.M."/>
            <person name="Oliver B."/>
            <person name="Markow T.A."/>
            <person name="Kaufman T.C."/>
            <person name="Kellis M."/>
            <person name="Gelbart W."/>
            <person name="Iyer V.N."/>
            <person name="Pollard D.A."/>
            <person name="Sackton T.B."/>
            <person name="Larracuente A.M."/>
            <person name="Singh N.D."/>
            <person name="Abad J.P."/>
            <person name="Abt D.N."/>
            <person name="Adryan B."/>
            <person name="Aguade M."/>
            <person name="Akashi H."/>
            <person name="Anderson W.W."/>
            <person name="Aquadro C.F."/>
            <person name="Ardell D.H."/>
            <person name="Arguello R."/>
            <person name="Artieri C.G."/>
            <person name="Barbash D.A."/>
            <person name="Barker D."/>
            <person name="Barsanti P."/>
            <person name="Batterham P."/>
            <person name="Batzoglou S."/>
            <person name="Begun D."/>
            <person name="Bhutkar A."/>
            <person name="Blanco E."/>
            <person name="Bosak S.A."/>
            <person name="Bradley R.K."/>
            <person name="Brand A.D."/>
            <person name="Brent M.R."/>
            <person name="Brooks A.N."/>
            <person name="Brown R.H."/>
            <person name="Butlin R.K."/>
            <person name="Caggese C."/>
            <person name="Calvi B.R."/>
            <person name="Bernardo de Carvalho A."/>
            <person name="Caspi A."/>
            <person name="Castrezana S."/>
            <person name="Celniker S.E."/>
            <person name="Chang J.L."/>
            <person name="Chapple C."/>
            <person name="Chatterji S."/>
            <person name="Chinwalla A."/>
            <person name="Civetta A."/>
            <person name="Clifton S.W."/>
            <person name="Comeron J.M."/>
            <person name="Costello J.C."/>
            <person name="Coyne J.A."/>
            <person name="Daub J."/>
            <person name="David R.G."/>
            <person name="Delcher A.L."/>
            <person name="Delehaunty K."/>
            <person name="Do C.B."/>
            <person name="Ebling H."/>
            <person name="Edwards K."/>
            <person name="Eickbush T."/>
            <person name="Evans J.D."/>
            <person name="Filipski A."/>
            <person name="Findeiss S."/>
            <person name="Freyhult E."/>
            <person name="Fulton L."/>
            <person name="Fulton R."/>
            <person name="Garcia A.C."/>
            <person name="Gardiner A."/>
            <person name="Garfield D.A."/>
            <person name="Garvin B.E."/>
            <person name="Gibson G."/>
            <person name="Gilbert D."/>
            <person name="Gnerre S."/>
            <person name="Godfrey J."/>
            <person name="Good R."/>
            <person name="Gotea V."/>
            <person name="Gravely B."/>
            <person name="Greenberg A.J."/>
            <person name="Griffiths-Jones S."/>
            <person name="Gross S."/>
            <person name="Guigo R."/>
            <person name="Gustafson E.A."/>
            <person name="Haerty W."/>
            <person name="Hahn M.W."/>
            <person name="Halligan D.L."/>
            <person name="Halpern A.L."/>
            <person name="Halter G.M."/>
            <person name="Han M.V."/>
            <person name="Heger A."/>
            <person name="Hillier L."/>
            <person name="Hinrichs A.S."/>
            <person name="Holmes I."/>
            <person name="Hoskins R.A."/>
            <person name="Hubisz M.J."/>
            <person name="Hultmark D."/>
            <person name="Huntley M.A."/>
            <person name="Jaffe D.B."/>
            <person name="Jagadeeshan S."/>
            <person name="Jeck W.R."/>
            <person name="Johnson J."/>
            <person name="Jones C.D."/>
            <person name="Jordan W.C."/>
            <person name="Karpen G.H."/>
            <person name="Kataoka E."/>
            <person name="Keightley P.D."/>
            <person name="Kheradpour P."/>
            <person name="Kirkness E.F."/>
            <person name="Koerich L.B."/>
            <person name="Kristiansen K."/>
            <person name="Kudrna D."/>
            <person name="Kulathinal R.J."/>
            <person name="Kumar S."/>
            <person name="Kwok R."/>
            <person name="Lander E."/>
            <person name="Langley C.H."/>
            <person name="Lapoint R."/>
            <person name="Lazzaro B.P."/>
            <person name="Lee S.J."/>
            <person name="Levesque L."/>
            <person name="Li R."/>
            <person name="Lin C.F."/>
            <person name="Lin M.F."/>
            <person name="Lindblad-Toh K."/>
            <person name="Llopart A."/>
            <person name="Long M."/>
            <person name="Low L."/>
            <person name="Lozovsky E."/>
            <person name="Lu J."/>
            <person name="Luo M."/>
            <person name="Machado C.A."/>
            <person name="Makalowski W."/>
            <person name="Marzo M."/>
            <person name="Matsuda M."/>
            <person name="Matzkin L."/>
            <person name="McAllister B."/>
            <person name="McBride C.S."/>
            <person name="McKernan B."/>
            <person name="McKernan K."/>
            <person name="Mendez-Lago M."/>
            <person name="Minx P."/>
            <person name="Mollenhauer M.U."/>
            <person name="Montooth K."/>
            <person name="Mount S.M."/>
            <person name="Mu X."/>
            <person name="Myers E."/>
            <person name="Negre B."/>
            <person name="Newfeld S."/>
            <person name="Nielsen R."/>
            <person name="Noor M.A."/>
            <person name="O'Grady P."/>
            <person name="Pachter L."/>
            <person name="Papaceit M."/>
            <person name="Parisi M.J."/>
            <person name="Parisi M."/>
            <person name="Parts L."/>
            <person name="Pedersen J.S."/>
            <person name="Pesole G."/>
            <person name="Phillippy A.M."/>
            <person name="Ponting C.P."/>
            <person name="Pop M."/>
            <person name="Porcelli D."/>
            <person name="Powell J.R."/>
            <person name="Prohaska S."/>
            <person name="Pruitt K."/>
            <person name="Puig M."/>
            <person name="Quesneville H."/>
            <person name="Ram K.R."/>
            <person name="Rand D."/>
            <person name="Rasmussen M.D."/>
            <person name="Reed L.K."/>
            <person name="Reenan R."/>
            <person name="Reily A."/>
            <person name="Remington K.A."/>
            <person name="Rieger T.T."/>
            <person name="Ritchie M.G."/>
            <person name="Robin C."/>
            <person name="Rogers Y.H."/>
            <person name="Rohde C."/>
            <person name="Rozas J."/>
            <person name="Rubenfield M.J."/>
            <person name="Ruiz A."/>
            <person name="Russo S."/>
            <person name="Salzberg S.L."/>
            <person name="Sanchez-Gracia A."/>
            <person name="Saranga D.J."/>
            <person name="Sato H."/>
            <person name="Schaeffer S.W."/>
            <person name="Schatz M.C."/>
            <person name="Schlenke T."/>
            <person name="Schwartz R."/>
            <person name="Segarra C."/>
            <person name="Singh R.S."/>
            <person name="Sirot L."/>
            <person name="Sirota M."/>
            <person name="Sisneros N.B."/>
            <person name="Smith C.D."/>
            <person name="Smith T.F."/>
            <person name="Spieth J."/>
            <person name="Stage D.E."/>
            <person name="Stark A."/>
            <person name="Stephan W."/>
            <person name="Strausberg R.L."/>
            <person name="Strempel S."/>
            <person name="Sturgill D."/>
            <person name="Sutton G."/>
            <person name="Sutton G.G."/>
            <person name="Tao W."/>
            <person name="Teichmann S."/>
            <person name="Tobari Y.N."/>
            <person name="Tomimura Y."/>
            <person name="Tsolas J.M."/>
            <person name="Valente V.L."/>
            <person name="Venter E."/>
            <person name="Venter J.C."/>
            <person name="Vicario S."/>
            <person name="Vieira F.G."/>
            <person name="Vilella A.J."/>
            <person name="Villasante A."/>
            <person name="Walenz B."/>
            <person name="Wang J."/>
            <person name="Wasserman M."/>
            <person name="Watts T."/>
            <person name="Wilson D."/>
            <person name="Wilson R.K."/>
            <person name="Wing R.A."/>
            <person name="Wolfner M.F."/>
            <person name="Wong A."/>
            <person name="Wong G.K."/>
            <person name="Wu C.I."/>
            <person name="Wu G."/>
            <person name="Yamamoto D."/>
            <person name="Yang H.P."/>
            <person name="Yang S.P."/>
            <person name="Yorke J.A."/>
            <person name="Yoshida K."/>
            <person name="Zdobnov E."/>
            <person name="Zhang P."/>
            <person name="Zhang Y."/>
            <person name="Zimin A.V."/>
            <person name="Baldwin J."/>
            <person name="Abdouelleil A."/>
            <person name="Abdulkadir J."/>
            <person name="Abebe A."/>
            <person name="Abera B."/>
            <person name="Abreu J."/>
            <person name="Acer S.C."/>
            <person name="Aftuck L."/>
            <person name="Alexander A."/>
            <person name="An P."/>
            <person name="Anderson E."/>
            <person name="Anderson S."/>
            <person name="Arachi H."/>
            <person name="Azer M."/>
            <person name="Bachantsang P."/>
            <person name="Barry A."/>
            <person name="Bayul T."/>
            <person name="Berlin A."/>
            <person name="Bessette D."/>
            <person name="Bloom T."/>
            <person name="Blye J."/>
            <person name="Boguslavskiy L."/>
            <person name="Bonnet C."/>
            <person name="Boukhgalter B."/>
            <person name="Bourzgui I."/>
            <person name="Brown A."/>
            <person name="Cahill P."/>
            <person name="Channer S."/>
            <person name="Cheshatsang Y."/>
            <person name="Chuda L."/>
            <person name="Citroen M."/>
            <person name="Collymore A."/>
            <person name="Cooke P."/>
            <person name="Costello M."/>
            <person name="D'Aco K."/>
            <person name="Daza R."/>
            <person name="De Haan G."/>
            <person name="DeGray S."/>
            <person name="DeMaso C."/>
            <person name="Dhargay N."/>
            <person name="Dooley K."/>
            <person name="Dooley E."/>
            <person name="Doricent M."/>
            <person name="Dorje P."/>
            <person name="Dorjee K."/>
            <person name="Dupes A."/>
            <person name="Elong R."/>
            <person name="Falk J."/>
            <person name="Farina A."/>
            <person name="Faro S."/>
            <person name="Ferguson D."/>
            <person name="Fisher S."/>
            <person name="Foley C.D."/>
            <person name="Franke A."/>
            <person name="Friedrich D."/>
            <person name="Gadbois L."/>
            <person name="Gearin G."/>
            <person name="Gearin C.R."/>
            <person name="Giannoukos G."/>
            <person name="Goode T."/>
            <person name="Graham J."/>
            <person name="Grandbois E."/>
            <person name="Grewal S."/>
            <person name="Gyaltsen K."/>
            <person name="Hafez N."/>
            <person name="Hagos B."/>
            <person name="Hall J."/>
            <person name="Henson C."/>
            <person name="Hollinger A."/>
            <person name="Honan T."/>
            <person name="Huard M.D."/>
            <person name="Hughes L."/>
            <person name="Hurhula B."/>
            <person name="Husby M.E."/>
            <person name="Kamat A."/>
            <person name="Kanga B."/>
            <person name="Kashin S."/>
            <person name="Khazanovich D."/>
            <person name="Kisner P."/>
            <person name="Lance K."/>
            <person name="Lara M."/>
            <person name="Lee W."/>
            <person name="Lennon N."/>
            <person name="Letendre F."/>
            <person name="LeVine R."/>
            <person name="Lipovsky A."/>
            <person name="Liu X."/>
            <person name="Liu J."/>
            <person name="Liu S."/>
            <person name="Lokyitsang T."/>
            <person name="Lokyitsang Y."/>
            <person name="Lubonja R."/>
            <person name="Lui A."/>
            <person name="MacDonald P."/>
            <person name="Magnisalis V."/>
            <person name="Maru K."/>
            <person name="Matthews C."/>
            <person name="McCusker W."/>
            <person name="McDonough S."/>
            <person name="Mehta T."/>
            <person name="Meldrim J."/>
            <person name="Meneus L."/>
            <person name="Mihai O."/>
            <person name="Mihalev A."/>
            <person name="Mihova T."/>
            <person name="Mittelman R."/>
            <person name="Mlenga V."/>
            <person name="Montmayeur A."/>
            <person name="Mulrain L."/>
            <person name="Navidi A."/>
            <person name="Naylor J."/>
            <person name="Negash T."/>
            <person name="Nguyen T."/>
            <person name="Nguyen N."/>
            <person name="Nicol R."/>
            <person name="Norbu C."/>
            <person name="Norbu N."/>
            <person name="Novod N."/>
            <person name="O'Neill B."/>
            <person name="Osman S."/>
            <person name="Markiewicz E."/>
            <person name="Oyono O.L."/>
            <person name="Patti C."/>
            <person name="Phunkhang P."/>
            <person name="Pierre F."/>
            <person name="Priest M."/>
            <person name="Raghuraman S."/>
            <person name="Rege F."/>
            <person name="Reyes R."/>
            <person name="Rise C."/>
            <person name="Rogov P."/>
            <person name="Ross K."/>
            <person name="Ryan E."/>
            <person name="Settipalli S."/>
            <person name="Shea T."/>
            <person name="Sherpa N."/>
            <person name="Shi L."/>
            <person name="Shih D."/>
            <person name="Sparrow T."/>
            <person name="Spaulding J."/>
            <person name="Stalker J."/>
            <person name="Stange-Thomann N."/>
            <person name="Stavropoulos S."/>
            <person name="Stone C."/>
            <person name="Strader C."/>
            <person name="Tesfaye S."/>
            <person name="Thomson T."/>
            <person name="Thoulutsang Y."/>
            <person name="Thoulutsang D."/>
            <person name="Topham K."/>
            <person name="Topping I."/>
            <person name="Tsamla T."/>
            <person name="Vassiliev H."/>
            <person name="Vo A."/>
            <person name="Wangchuk T."/>
            <person name="Wangdi T."/>
            <person name="Weiand M."/>
            <person name="Wilkinson J."/>
            <person name="Wilson A."/>
            <person name="Yadav S."/>
            <person name="Young G."/>
            <person name="Yu Q."/>
            <person name="Zembek L."/>
            <person name="Zhong D."/>
            <person name="Zimmer A."/>
            <person name="Zwirko Z."/>
            <person name="Jaffe D.B."/>
            <person name="Alvarez P."/>
            <person name="Brockman W."/>
            <person name="Butler J."/>
            <person name="Chin C."/>
            <person name="Gnerre S."/>
            <person name="Grabherr M."/>
            <person name="Kleber M."/>
            <person name="Mauceli E."/>
            <person name="MacCallum I."/>
        </authorList>
    </citation>
    <scope>NUCLEOTIDE SEQUENCE [LARGE SCALE GENOMIC DNA]</scope>
    <source>
        <strain evidence="15">MSH-3 / Tucson 14011-0111.49</strain>
    </source>
</reference>
<dbReference type="OMA" id="HELTQWN"/>
<dbReference type="PhylomeDB" id="B4GSI8"/>
<keyword evidence="5" id="KW-0256">Endoplasmic reticulum</keyword>
<dbReference type="CDD" id="cd16227">
    <property type="entry name" value="EFh_CREC_RCN2_like"/>
    <property type="match status" value="1"/>
</dbReference>
<evidence type="ECO:0000256" key="1">
    <source>
        <dbReference type="ARBA" id="ARBA00004319"/>
    </source>
</evidence>
<evidence type="ECO:0000256" key="2">
    <source>
        <dbReference type="ARBA" id="ARBA00022723"/>
    </source>
</evidence>
<gene>
    <name evidence="14" type="primary">Dper\GL26479</name>
    <name evidence="14" type="ORF">Dper_GL26479</name>
</gene>
<evidence type="ECO:0000256" key="9">
    <source>
        <dbReference type="ARBA" id="ARBA00056975"/>
    </source>
</evidence>
<evidence type="ECO:0000313" key="14">
    <source>
        <dbReference type="EMBL" id="EDW25347.1"/>
    </source>
</evidence>
<evidence type="ECO:0000256" key="3">
    <source>
        <dbReference type="ARBA" id="ARBA00022729"/>
    </source>
</evidence>
<keyword evidence="3 12" id="KW-0732">Signal</keyword>
<dbReference type="Proteomes" id="UP000008744">
    <property type="component" value="Unassembled WGS sequence"/>
</dbReference>
<evidence type="ECO:0000313" key="15">
    <source>
        <dbReference type="Proteomes" id="UP000008744"/>
    </source>
</evidence>
<comment type="subcellular location">
    <subcellularLocation>
        <location evidence="1">Endoplasmic reticulum lumen</location>
    </subcellularLocation>
</comment>
<feature type="chain" id="PRO_5002807173" description="Reticulocalbin-3" evidence="12">
    <location>
        <begin position="30"/>
        <end position="345"/>
    </location>
</feature>
<dbReference type="GO" id="GO:0005788">
    <property type="term" value="C:endoplasmic reticulum lumen"/>
    <property type="evidence" value="ECO:0007669"/>
    <property type="project" value="UniProtKB-SubCell"/>
</dbReference>
<protein>
    <recommendedName>
        <fullName evidence="11">Reticulocalbin-3</fullName>
    </recommendedName>
</protein>
<proteinExistence type="predicted"/>
<dbReference type="PROSITE" id="PS50222">
    <property type="entry name" value="EF_HAND_2"/>
    <property type="match status" value="2"/>
</dbReference>
<organism evidence="15">
    <name type="scientific">Drosophila persimilis</name>
    <name type="common">Fruit fly</name>
    <dbReference type="NCBI Taxonomy" id="7234"/>
    <lineage>
        <taxon>Eukaryota</taxon>
        <taxon>Metazoa</taxon>
        <taxon>Ecdysozoa</taxon>
        <taxon>Arthropoda</taxon>
        <taxon>Hexapoda</taxon>
        <taxon>Insecta</taxon>
        <taxon>Pterygota</taxon>
        <taxon>Neoptera</taxon>
        <taxon>Endopterygota</taxon>
        <taxon>Diptera</taxon>
        <taxon>Brachycera</taxon>
        <taxon>Muscomorpha</taxon>
        <taxon>Ephydroidea</taxon>
        <taxon>Drosophilidae</taxon>
        <taxon>Drosophila</taxon>
        <taxon>Sophophora</taxon>
    </lineage>
</organism>
<dbReference type="Gene3D" id="1.10.238.10">
    <property type="entry name" value="EF-hand"/>
    <property type="match status" value="3"/>
</dbReference>
<dbReference type="KEGG" id="dpe:6596509"/>
<accession>B4GSI8</accession>
<evidence type="ECO:0000256" key="5">
    <source>
        <dbReference type="ARBA" id="ARBA00022824"/>
    </source>
</evidence>
<sequence>MPRNNMRTFPLVLCTVAVFAAVGPMPAFGAVATHKHSAHENHLSKERVKDGIYAPRDAHHHGEDGEHNVEFDHEAIIGNTKEAQEFDTLSPEESKRRLLVLVKLMDLNKDEFVDRHELKAWILRSFKKLSEEEAADRFDEIDQETDERITWKEYLQDTYSMEDENFKKETIDFDNYEEEQKMIKQDKEMFNAADINKDGVLSLEEFVYFHNPEEHPQMLPILLEHTMQDKDLNHDGKINFQEFVGEAASHHDKEWLLTEKERFDKDHDINGDGVLTGNEVLSWIVPSNTAIASDEVDHLFVSTDEDHDDRLSYLEILNNYETFVGSEATDYGDHLQNINHLADEL</sequence>
<dbReference type="Pfam" id="PF13499">
    <property type="entry name" value="EF-hand_7"/>
    <property type="match status" value="1"/>
</dbReference>
<evidence type="ECO:0000256" key="11">
    <source>
        <dbReference type="ARBA" id="ARBA00072696"/>
    </source>
</evidence>
<feature type="domain" description="EF-hand" evidence="13">
    <location>
        <begin position="181"/>
        <end position="216"/>
    </location>
</feature>
<dbReference type="FunFam" id="1.10.238.10:FF:000424">
    <property type="entry name" value="GM18042"/>
    <property type="match status" value="1"/>
</dbReference>
<evidence type="ECO:0000256" key="12">
    <source>
        <dbReference type="SAM" id="SignalP"/>
    </source>
</evidence>
<dbReference type="SMART" id="SM00054">
    <property type="entry name" value="EFh"/>
    <property type="match status" value="4"/>
</dbReference>
<keyword evidence="4" id="KW-0677">Repeat</keyword>
<dbReference type="eggNOG" id="KOG4223">
    <property type="taxonomic scope" value="Eukaryota"/>
</dbReference>
<evidence type="ECO:0000256" key="4">
    <source>
        <dbReference type="ARBA" id="ARBA00022737"/>
    </source>
</evidence>